<keyword evidence="3" id="KW-0378">Hydrolase</keyword>
<evidence type="ECO:0000256" key="4">
    <source>
        <dbReference type="ARBA" id="ARBA00022833"/>
    </source>
</evidence>
<protein>
    <submittedName>
        <fullName evidence="6">MBL fold metallo-hydrolase</fullName>
    </submittedName>
</protein>
<dbReference type="Pfam" id="PF00753">
    <property type="entry name" value="Lactamase_B"/>
    <property type="match status" value="1"/>
</dbReference>
<keyword evidence="6" id="KW-0614">Plasmid</keyword>
<gene>
    <name evidence="6" type="ORF">PEPS_35060</name>
</gene>
<dbReference type="CDD" id="cd06262">
    <property type="entry name" value="metallo-hydrolase-like_MBL-fold"/>
    <property type="match status" value="1"/>
</dbReference>
<reference evidence="6 7" key="1">
    <citation type="submission" date="2021-12" db="EMBL/GenBank/DDBJ databases">
        <title>Genome sequencing of bacteria with rrn-lacking chromosome and rrn-plasmid.</title>
        <authorList>
            <person name="Anda M."/>
            <person name="Iwasaki W."/>
        </authorList>
    </citation>
    <scope>NUCLEOTIDE SEQUENCE [LARGE SCALE GENOMIC DNA]</scope>
    <source>
        <strain evidence="6 7">NBRC 101262</strain>
        <plasmid evidence="6 7">pPP2</plasmid>
    </source>
</reference>
<dbReference type="PANTHER" id="PTHR46233">
    <property type="entry name" value="HYDROXYACYLGLUTATHIONE HYDROLASE GLOC"/>
    <property type="match status" value="1"/>
</dbReference>
<dbReference type="SUPFAM" id="SSF56281">
    <property type="entry name" value="Metallo-hydrolase/oxidoreductase"/>
    <property type="match status" value="1"/>
</dbReference>
<evidence type="ECO:0000313" key="7">
    <source>
        <dbReference type="Proteomes" id="UP001354989"/>
    </source>
</evidence>
<dbReference type="Gene3D" id="3.60.15.10">
    <property type="entry name" value="Ribonuclease Z/Hydroxyacylglutathione hydrolase-like"/>
    <property type="match status" value="1"/>
</dbReference>
<dbReference type="InterPro" id="IPR036866">
    <property type="entry name" value="RibonucZ/Hydroxyglut_hydro"/>
</dbReference>
<dbReference type="Proteomes" id="UP001354989">
    <property type="component" value="Plasmid pPP2"/>
</dbReference>
<geneLocation type="plasmid" evidence="6 7">
    <name>pPP2</name>
</geneLocation>
<evidence type="ECO:0000256" key="3">
    <source>
        <dbReference type="ARBA" id="ARBA00022801"/>
    </source>
</evidence>
<dbReference type="InterPro" id="IPR001279">
    <property type="entry name" value="Metallo-B-lactamas"/>
</dbReference>
<proteinExistence type="predicted"/>
<evidence type="ECO:0000259" key="5">
    <source>
        <dbReference type="SMART" id="SM00849"/>
    </source>
</evidence>
<dbReference type="SMART" id="SM00849">
    <property type="entry name" value="Lactamase_B"/>
    <property type="match status" value="1"/>
</dbReference>
<keyword evidence="4" id="KW-0862">Zinc</keyword>
<dbReference type="RefSeq" id="WP_332921713.1">
    <property type="nucleotide sequence ID" value="NZ_AP025294.1"/>
</dbReference>
<dbReference type="EMBL" id="AP025294">
    <property type="protein sequence ID" value="BDD01226.1"/>
    <property type="molecule type" value="Genomic_DNA"/>
</dbReference>
<accession>A0ABM7VJQ9</accession>
<evidence type="ECO:0000313" key="6">
    <source>
        <dbReference type="EMBL" id="BDD01226.1"/>
    </source>
</evidence>
<dbReference type="PANTHER" id="PTHR46233:SF3">
    <property type="entry name" value="HYDROXYACYLGLUTATHIONE HYDROLASE GLOC"/>
    <property type="match status" value="1"/>
</dbReference>
<name>A0ABM7VJQ9_9BACT</name>
<evidence type="ECO:0000256" key="1">
    <source>
        <dbReference type="ARBA" id="ARBA00001947"/>
    </source>
</evidence>
<keyword evidence="7" id="KW-1185">Reference proteome</keyword>
<organism evidence="6 7">
    <name type="scientific">Persicobacter psychrovividus</name>
    <dbReference type="NCBI Taxonomy" id="387638"/>
    <lineage>
        <taxon>Bacteria</taxon>
        <taxon>Pseudomonadati</taxon>
        <taxon>Bacteroidota</taxon>
        <taxon>Cytophagia</taxon>
        <taxon>Cytophagales</taxon>
        <taxon>Persicobacteraceae</taxon>
        <taxon>Persicobacter</taxon>
    </lineage>
</organism>
<comment type="cofactor">
    <cofactor evidence="1">
        <name>Zn(2+)</name>
        <dbReference type="ChEBI" id="CHEBI:29105"/>
    </cofactor>
</comment>
<keyword evidence="2" id="KW-0479">Metal-binding</keyword>
<feature type="domain" description="Metallo-beta-lactamase" evidence="5">
    <location>
        <begin position="14"/>
        <end position="188"/>
    </location>
</feature>
<evidence type="ECO:0000256" key="2">
    <source>
        <dbReference type="ARBA" id="ARBA00022723"/>
    </source>
</evidence>
<dbReference type="InterPro" id="IPR051453">
    <property type="entry name" value="MBL_Glyoxalase_II"/>
</dbReference>
<sequence>MNAVEKLTLDGEIPVNCYVIARQGACYIVDPGYQKEKIQAYIAAKGYQVKGVLLTHGHIDHIEALDCFEVPIFIHEQEWGILLNNSKNGFDFFGKKPKYQFDQLDIRPINSSTVFPLGNEEISVYLTPGHTIGSVCYRIGHDLYTGDTLFEGTVGKWDRPSGNMDQLRDSVLWLIDSLPEHLIIHPGHGRSSTIGVEKQINPFYIRWRNGLEIIQ</sequence>